<protein>
    <submittedName>
        <fullName evidence="1">Uncharacterized protein</fullName>
    </submittedName>
</protein>
<comment type="caution">
    <text evidence="1">The sequence shown here is derived from an EMBL/GenBank/DDBJ whole genome shotgun (WGS) entry which is preliminary data.</text>
</comment>
<evidence type="ECO:0000313" key="1">
    <source>
        <dbReference type="EMBL" id="KAI3778022.1"/>
    </source>
</evidence>
<dbReference type="EMBL" id="CM042010">
    <property type="protein sequence ID" value="KAI3778022.1"/>
    <property type="molecule type" value="Genomic_DNA"/>
</dbReference>
<proteinExistence type="predicted"/>
<accession>A0ACB9G3J5</accession>
<reference evidence="2" key="1">
    <citation type="journal article" date="2022" name="Mol. Ecol. Resour.">
        <title>The genomes of chicory, endive, great burdock and yacon provide insights into Asteraceae palaeo-polyploidization history and plant inulin production.</title>
        <authorList>
            <person name="Fan W."/>
            <person name="Wang S."/>
            <person name="Wang H."/>
            <person name="Wang A."/>
            <person name="Jiang F."/>
            <person name="Liu H."/>
            <person name="Zhao H."/>
            <person name="Xu D."/>
            <person name="Zhang Y."/>
        </authorList>
    </citation>
    <scope>NUCLEOTIDE SEQUENCE [LARGE SCALE GENOMIC DNA]</scope>
    <source>
        <strain evidence="2">cv. Punajuju</strain>
    </source>
</reference>
<gene>
    <name evidence="1" type="ORF">L2E82_06982</name>
</gene>
<keyword evidence="2" id="KW-1185">Reference proteome</keyword>
<reference evidence="1 2" key="2">
    <citation type="journal article" date="2022" name="Mol. Ecol. Resour.">
        <title>The genomes of chicory, endive, great burdock and yacon provide insights into Asteraceae paleo-polyploidization history and plant inulin production.</title>
        <authorList>
            <person name="Fan W."/>
            <person name="Wang S."/>
            <person name="Wang H."/>
            <person name="Wang A."/>
            <person name="Jiang F."/>
            <person name="Liu H."/>
            <person name="Zhao H."/>
            <person name="Xu D."/>
            <person name="Zhang Y."/>
        </authorList>
    </citation>
    <scope>NUCLEOTIDE SEQUENCE [LARGE SCALE GENOMIC DNA]</scope>
    <source>
        <strain evidence="2">cv. Punajuju</strain>
        <tissue evidence="1">Leaves</tissue>
    </source>
</reference>
<evidence type="ECO:0000313" key="2">
    <source>
        <dbReference type="Proteomes" id="UP001055811"/>
    </source>
</evidence>
<name>A0ACB9G3J5_CICIN</name>
<dbReference type="Proteomes" id="UP001055811">
    <property type="component" value="Linkage Group LG02"/>
</dbReference>
<sequence length="265" mass="30399">MIPHPRTSRFCLYIVKRVSTFLLIRHHQLKRKEVCKVDNVDGSQEYDRLLPCPTENFQPTIEHLAVKEGGPILDFITKALDLPPLCYIKHLRGNGNVLFPVDTAGRRLELLLILKQVSNDFSFKLLNETINIDGYDSLDPNGNITIKWDLRQQNDGTQDLVFLEPGEDRNAFKDAPLYLEWAPDNILSDDPNFINDEDESHVVASTPNESGSKCRELNPIHPDHHRRHHYGHTIAAGDQNKLLSLKRISNCIQNNLHFLFTNIPR</sequence>
<organism evidence="1 2">
    <name type="scientific">Cichorium intybus</name>
    <name type="common">Chicory</name>
    <dbReference type="NCBI Taxonomy" id="13427"/>
    <lineage>
        <taxon>Eukaryota</taxon>
        <taxon>Viridiplantae</taxon>
        <taxon>Streptophyta</taxon>
        <taxon>Embryophyta</taxon>
        <taxon>Tracheophyta</taxon>
        <taxon>Spermatophyta</taxon>
        <taxon>Magnoliopsida</taxon>
        <taxon>eudicotyledons</taxon>
        <taxon>Gunneridae</taxon>
        <taxon>Pentapetalae</taxon>
        <taxon>asterids</taxon>
        <taxon>campanulids</taxon>
        <taxon>Asterales</taxon>
        <taxon>Asteraceae</taxon>
        <taxon>Cichorioideae</taxon>
        <taxon>Cichorieae</taxon>
        <taxon>Cichoriinae</taxon>
        <taxon>Cichorium</taxon>
    </lineage>
</organism>